<dbReference type="InterPro" id="IPR004841">
    <property type="entry name" value="AA-permease/SLC12A_dom"/>
</dbReference>
<evidence type="ECO:0000259" key="7">
    <source>
        <dbReference type="Pfam" id="PF00324"/>
    </source>
</evidence>
<feature type="transmembrane region" description="Helical" evidence="6">
    <location>
        <begin position="570"/>
        <end position="590"/>
    </location>
</feature>
<feature type="transmembrane region" description="Helical" evidence="6">
    <location>
        <begin position="261"/>
        <end position="279"/>
    </location>
</feature>
<comment type="subcellular location">
    <subcellularLocation>
        <location evidence="1">Membrane</location>
        <topology evidence="1">Multi-pass membrane protein</topology>
    </subcellularLocation>
</comment>
<accession>A0ABR1G6X6</accession>
<reference evidence="9 10" key="1">
    <citation type="submission" date="2024-03" db="EMBL/GenBank/DDBJ databases">
        <title>Aureococcus anophagefferens CCMP1851 and Kratosvirus quantuckense: Draft genome of a second virus-susceptible host strain in the model system.</title>
        <authorList>
            <person name="Chase E."/>
            <person name="Truchon A.R."/>
            <person name="Schepens W."/>
            <person name="Wilhelm S.W."/>
        </authorList>
    </citation>
    <scope>NUCLEOTIDE SEQUENCE [LARGE SCALE GENOMIC DNA]</scope>
    <source>
        <strain evidence="9 10">CCMP1851</strain>
    </source>
</reference>
<feature type="transmembrane region" description="Helical" evidence="6">
    <location>
        <begin position="216"/>
        <end position="240"/>
    </location>
</feature>
<dbReference type="Proteomes" id="UP001363151">
    <property type="component" value="Unassembled WGS sequence"/>
</dbReference>
<evidence type="ECO:0000256" key="1">
    <source>
        <dbReference type="ARBA" id="ARBA00004141"/>
    </source>
</evidence>
<feature type="domain" description="Amino acid permease/ SLC12A" evidence="7">
    <location>
        <begin position="56"/>
        <end position="148"/>
    </location>
</feature>
<keyword evidence="3 6" id="KW-1133">Transmembrane helix</keyword>
<feature type="compositionally biased region" description="Low complexity" evidence="5">
    <location>
        <begin position="362"/>
        <end position="371"/>
    </location>
</feature>
<evidence type="ECO:0000256" key="5">
    <source>
        <dbReference type="SAM" id="MobiDB-lite"/>
    </source>
</evidence>
<feature type="transmembrane region" description="Helical" evidence="6">
    <location>
        <begin position="57"/>
        <end position="76"/>
    </location>
</feature>
<evidence type="ECO:0000313" key="10">
    <source>
        <dbReference type="Proteomes" id="UP001363151"/>
    </source>
</evidence>
<feature type="transmembrane region" description="Helical" evidence="6">
    <location>
        <begin position="88"/>
        <end position="108"/>
    </location>
</feature>
<keyword evidence="4 6" id="KW-0472">Membrane</keyword>
<feature type="transmembrane region" description="Helical" evidence="6">
    <location>
        <begin position="128"/>
        <end position="149"/>
    </location>
</feature>
<dbReference type="InterPro" id="IPR004842">
    <property type="entry name" value="SLC12A_fam"/>
</dbReference>
<dbReference type="EMBL" id="JBBJCI010000085">
    <property type="protein sequence ID" value="KAK7248829.1"/>
    <property type="molecule type" value="Genomic_DNA"/>
</dbReference>
<comment type="caution">
    <text evidence="9">The sequence shown here is derived from an EMBL/GenBank/DDBJ whole genome shotgun (WGS) entry which is preliminary data.</text>
</comment>
<organism evidence="9 10">
    <name type="scientific">Aureococcus anophagefferens</name>
    <name type="common">Harmful bloom alga</name>
    <dbReference type="NCBI Taxonomy" id="44056"/>
    <lineage>
        <taxon>Eukaryota</taxon>
        <taxon>Sar</taxon>
        <taxon>Stramenopiles</taxon>
        <taxon>Ochrophyta</taxon>
        <taxon>Pelagophyceae</taxon>
        <taxon>Pelagomonadales</taxon>
        <taxon>Pelagomonadaceae</taxon>
        <taxon>Aureococcus</taxon>
    </lineage>
</organism>
<dbReference type="Pfam" id="PF00324">
    <property type="entry name" value="AA_permease"/>
    <property type="match status" value="2"/>
</dbReference>
<proteinExistence type="predicted"/>
<name>A0ABR1G6X6_AURAN</name>
<feature type="domain" description="SLC12A transporter C-terminal" evidence="8">
    <location>
        <begin position="566"/>
        <end position="614"/>
    </location>
</feature>
<sequence length="757" mass="79957">MGGGDDAEGGALVAKAAVESHIAAVVREESTRLHPAPASPASPDAGAKKKLGTIKGVFVPTMQNILGVILFLRVPFIVGQAGILEGLAIVWLSCATTLLTSISMSAIATNGVPRGGGCYTMIKNALGAQFGGVTGTLLFLSNTFGVAIARARPGVRRGALAPAGDAVSAARRAAQARARLRRGRARRRRLLPAPASLGDPFIVSSIAWPSDKLVCVGVLLSTLGAGLQSLAGAPRLLAAIGRDGLIRRRARRPRRRLEPRLALALCACLSCCCVMLGSLDAVAPFITLCPAGAGDAGDDGDAVEFELAPLTPGGADARDPTDSQRARAASAEGVADWRSGLRFKRARCWLERRRCARARARSPPADAGGIAARRRRRARPRSPAPRAQALEAGDIQFKYWRPFVLFLCKLDPVGDVSYVPQAGMINMIAQLMRRGKGLALVNGVVPAPRIDADVVACAQRARRNLRATLRERGVEGFADVVVAASVVEGQRRRQRLLLQAKGLGHFRPNTVAVGWPDRRREGAGFDAGGFASIVDDAHAVGKTVLVCSGAVDYPDGRDGARVLDGGTIDVWWVFDLFPAGGLLLLLPFLLKKDRVWARCKMRLIVVSPRGADEARLEAAVRAMLRAGGVIADVVLLEVDAKDAPRYAPGLDAQHSRRAKAPDVRDSITKYVGDAALGAADVRVDDGDGGAPAAAPSKLTGLIAARSGGAELVVISLPKRRANATAAAWMDSVDTMIRGLRRVILVKESGQEKVQFFQ</sequence>
<feature type="transmembrane region" description="Helical" evidence="6">
    <location>
        <begin position="190"/>
        <end position="210"/>
    </location>
</feature>
<feature type="region of interest" description="Disordered" evidence="5">
    <location>
        <begin position="362"/>
        <end position="387"/>
    </location>
</feature>
<protein>
    <submittedName>
        <fullName evidence="9">Potassium:chloride symporter</fullName>
    </submittedName>
</protein>
<evidence type="ECO:0000256" key="3">
    <source>
        <dbReference type="ARBA" id="ARBA00022989"/>
    </source>
</evidence>
<evidence type="ECO:0000256" key="2">
    <source>
        <dbReference type="ARBA" id="ARBA00022692"/>
    </source>
</evidence>
<evidence type="ECO:0000259" key="8">
    <source>
        <dbReference type="Pfam" id="PF03522"/>
    </source>
</evidence>
<dbReference type="InterPro" id="IPR018491">
    <property type="entry name" value="SLC12_C"/>
</dbReference>
<dbReference type="PANTHER" id="PTHR11827">
    <property type="entry name" value="SOLUTE CARRIER FAMILY 12, CATION COTRANSPORTERS"/>
    <property type="match status" value="1"/>
</dbReference>
<keyword evidence="10" id="KW-1185">Reference proteome</keyword>
<evidence type="ECO:0000313" key="9">
    <source>
        <dbReference type="EMBL" id="KAK7248829.1"/>
    </source>
</evidence>
<feature type="domain" description="Amino acid permease/ SLC12A" evidence="7">
    <location>
        <begin position="212"/>
        <end position="279"/>
    </location>
</feature>
<dbReference type="Pfam" id="PF03522">
    <property type="entry name" value="SLC12"/>
    <property type="match status" value="1"/>
</dbReference>
<evidence type="ECO:0000256" key="4">
    <source>
        <dbReference type="ARBA" id="ARBA00023136"/>
    </source>
</evidence>
<evidence type="ECO:0000256" key="6">
    <source>
        <dbReference type="SAM" id="Phobius"/>
    </source>
</evidence>
<dbReference type="Gene3D" id="1.20.1740.10">
    <property type="entry name" value="Amino acid/polyamine transporter I"/>
    <property type="match status" value="2"/>
</dbReference>
<dbReference type="PANTHER" id="PTHR11827:SF72">
    <property type="entry name" value="GH08340P"/>
    <property type="match status" value="1"/>
</dbReference>
<gene>
    <name evidence="9" type="primary">SLC12A4</name>
    <name evidence="9" type="ORF">SO694_00042049</name>
</gene>
<keyword evidence="2 6" id="KW-0812">Transmembrane</keyword>